<evidence type="ECO:0000256" key="13">
    <source>
        <dbReference type="NCBIfam" id="TIGR00209"/>
    </source>
</evidence>
<dbReference type="InterPro" id="IPR019779">
    <property type="entry name" value="GalP_UDPtransf1_His-AS"/>
</dbReference>
<organism evidence="18 19">
    <name type="scientific">Microterricola gilva</name>
    <dbReference type="NCBI Taxonomy" id="393267"/>
    <lineage>
        <taxon>Bacteria</taxon>
        <taxon>Bacillati</taxon>
        <taxon>Actinomycetota</taxon>
        <taxon>Actinomycetes</taxon>
        <taxon>Micrococcales</taxon>
        <taxon>Microbacteriaceae</taxon>
        <taxon>Microterricola</taxon>
    </lineage>
</organism>
<keyword evidence="10" id="KW-0862">Zinc</keyword>
<evidence type="ECO:0000259" key="17">
    <source>
        <dbReference type="Pfam" id="PF02744"/>
    </source>
</evidence>
<dbReference type="PROSITE" id="PS00117">
    <property type="entry name" value="GAL_P_UDP_TRANSF_I"/>
    <property type="match status" value="1"/>
</dbReference>
<keyword evidence="7 14" id="KW-0808">Transferase</keyword>
<dbReference type="InterPro" id="IPR005849">
    <property type="entry name" value="GalP_Utransf_N"/>
</dbReference>
<evidence type="ECO:0000256" key="9">
    <source>
        <dbReference type="ARBA" id="ARBA00022723"/>
    </source>
</evidence>
<dbReference type="GO" id="GO:0008108">
    <property type="term" value="F:UDP-glucose:hexose-1-phosphate uridylyltransferase activity"/>
    <property type="evidence" value="ECO:0007669"/>
    <property type="project" value="UniProtKB-UniRule"/>
</dbReference>
<accession>A0A4Q8ANJ1</accession>
<dbReference type="EMBL" id="SHLC01000001">
    <property type="protein sequence ID" value="RZU66212.1"/>
    <property type="molecule type" value="Genomic_DNA"/>
</dbReference>
<feature type="region of interest" description="Disordered" evidence="15">
    <location>
        <begin position="396"/>
        <end position="427"/>
    </location>
</feature>
<dbReference type="UniPathway" id="UPA00214"/>
<evidence type="ECO:0000256" key="2">
    <source>
        <dbReference type="ARBA" id="ARBA00001947"/>
    </source>
</evidence>
<evidence type="ECO:0000313" key="19">
    <source>
        <dbReference type="Proteomes" id="UP000291483"/>
    </source>
</evidence>
<comment type="cofactor">
    <cofactor evidence="2">
        <name>Zn(2+)</name>
        <dbReference type="ChEBI" id="CHEBI:29105"/>
    </cofactor>
</comment>
<dbReference type="PANTHER" id="PTHR11943:SF1">
    <property type="entry name" value="GALACTOSE-1-PHOSPHATE URIDYLYLTRANSFERASE"/>
    <property type="match status" value="1"/>
</dbReference>
<dbReference type="Proteomes" id="UP000291483">
    <property type="component" value="Unassembled WGS sequence"/>
</dbReference>
<evidence type="ECO:0000256" key="1">
    <source>
        <dbReference type="ARBA" id="ARBA00001107"/>
    </source>
</evidence>
<evidence type="ECO:0000313" key="18">
    <source>
        <dbReference type="EMBL" id="RZU66212.1"/>
    </source>
</evidence>
<comment type="pathway">
    <text evidence="3 14">Carbohydrate metabolism; galactose metabolism.</text>
</comment>
<evidence type="ECO:0000256" key="5">
    <source>
        <dbReference type="ARBA" id="ARBA00012384"/>
    </source>
</evidence>
<evidence type="ECO:0000259" key="16">
    <source>
        <dbReference type="Pfam" id="PF01087"/>
    </source>
</evidence>
<keyword evidence="8 14" id="KW-0548">Nucleotidyltransferase</keyword>
<dbReference type="InterPro" id="IPR036265">
    <property type="entry name" value="HIT-like_sf"/>
</dbReference>
<evidence type="ECO:0000256" key="11">
    <source>
        <dbReference type="ARBA" id="ARBA00023144"/>
    </source>
</evidence>
<keyword evidence="9 14" id="KW-0479">Metal-binding</keyword>
<comment type="catalytic activity">
    <reaction evidence="1 14">
        <text>alpha-D-galactose 1-phosphate + UDP-alpha-D-glucose = alpha-D-glucose 1-phosphate + UDP-alpha-D-galactose</text>
        <dbReference type="Rhea" id="RHEA:13989"/>
        <dbReference type="ChEBI" id="CHEBI:58336"/>
        <dbReference type="ChEBI" id="CHEBI:58601"/>
        <dbReference type="ChEBI" id="CHEBI:58885"/>
        <dbReference type="ChEBI" id="CHEBI:66914"/>
        <dbReference type="EC" id="2.7.7.12"/>
    </reaction>
</comment>
<dbReference type="GO" id="GO:0005737">
    <property type="term" value="C:cytoplasm"/>
    <property type="evidence" value="ECO:0007669"/>
    <property type="project" value="TreeGrafter"/>
</dbReference>
<gene>
    <name evidence="18" type="ORF">EV379_2564</name>
</gene>
<dbReference type="Pfam" id="PF01087">
    <property type="entry name" value="GalP_UDP_transf"/>
    <property type="match status" value="1"/>
</dbReference>
<dbReference type="NCBIfam" id="TIGR00209">
    <property type="entry name" value="galT_1"/>
    <property type="match status" value="1"/>
</dbReference>
<feature type="domain" description="Galactose-1-phosphate uridyl transferase C-terminal" evidence="17">
    <location>
        <begin position="237"/>
        <end position="386"/>
    </location>
</feature>
<dbReference type="OrthoDB" id="9769064at2"/>
<keyword evidence="12 14" id="KW-0119">Carbohydrate metabolism</keyword>
<evidence type="ECO:0000256" key="3">
    <source>
        <dbReference type="ARBA" id="ARBA00004947"/>
    </source>
</evidence>
<dbReference type="GO" id="GO:0033499">
    <property type="term" value="P:galactose catabolic process via UDP-galactose, Leloir pathway"/>
    <property type="evidence" value="ECO:0007669"/>
    <property type="project" value="TreeGrafter"/>
</dbReference>
<sequence>MTDTHSDAASPAFARDERIARQSHRLADGRELIYFDDADTTLAPDRAPDLRELAPRPANAVMRQDPLTGEWVSIAAARQNRVVLPPAHLDPLSPQSPGNPSEIPSRYDVAVFENKSPSFGPLLADSDDPTMDAPRSLEDLESVGLGRTRTSVGRCEVVCFSPEHEGSFGTQSVSRARTVIEAWAERTAALSAMPGIAQVFPFENRGEAIGVTLGHPHGQIYSYPYVTPRTQRLLESVERYEPGADGTGLFADILAFEQAGERVLLQGEHWTAFVPFAARWPVEVHMLPHRHVPDFAETTLAERDELAVLYLRLLRGIDALYETPTPYIAAWHQAPVERGRDDIRLMLQLTSPRRAADKLKFLAGSEAAMGAWIGDVAPEVAAANIREAIARAQGEALRKAAAPDPADRGSQPNTAPENPIPTEGSPA</sequence>
<name>A0A4Q8ANJ1_9MICO</name>
<dbReference type="RefSeq" id="WP_130506447.1">
    <property type="nucleotide sequence ID" value="NZ_SHLC01000001.1"/>
</dbReference>
<reference evidence="18 19" key="1">
    <citation type="submission" date="2019-02" db="EMBL/GenBank/DDBJ databases">
        <title>Sequencing the genomes of 1000 actinobacteria strains.</title>
        <authorList>
            <person name="Klenk H.-P."/>
        </authorList>
    </citation>
    <scope>NUCLEOTIDE SEQUENCE [LARGE SCALE GENOMIC DNA]</scope>
    <source>
        <strain evidence="18 19">DSM 18319</strain>
    </source>
</reference>
<dbReference type="GO" id="GO:0008270">
    <property type="term" value="F:zinc ion binding"/>
    <property type="evidence" value="ECO:0007669"/>
    <property type="project" value="InterPro"/>
</dbReference>
<dbReference type="Pfam" id="PF02744">
    <property type="entry name" value="GalP_UDP_tr_C"/>
    <property type="match status" value="1"/>
</dbReference>
<keyword evidence="19" id="KW-1185">Reference proteome</keyword>
<evidence type="ECO:0000256" key="10">
    <source>
        <dbReference type="ARBA" id="ARBA00022833"/>
    </source>
</evidence>
<dbReference type="PANTHER" id="PTHR11943">
    <property type="entry name" value="GALACTOSE-1-PHOSPHATE URIDYLYLTRANSFERASE"/>
    <property type="match status" value="1"/>
</dbReference>
<evidence type="ECO:0000256" key="6">
    <source>
        <dbReference type="ARBA" id="ARBA00016340"/>
    </source>
</evidence>
<evidence type="ECO:0000256" key="8">
    <source>
        <dbReference type="ARBA" id="ARBA00022695"/>
    </source>
</evidence>
<dbReference type="EC" id="2.7.7.12" evidence="5 13"/>
<dbReference type="SUPFAM" id="SSF54197">
    <property type="entry name" value="HIT-like"/>
    <property type="match status" value="2"/>
</dbReference>
<dbReference type="AlphaFoldDB" id="A0A4Q8ANJ1"/>
<keyword evidence="11 14" id="KW-0299">Galactose metabolism</keyword>
<evidence type="ECO:0000256" key="14">
    <source>
        <dbReference type="RuleBase" id="RU000506"/>
    </source>
</evidence>
<dbReference type="InterPro" id="IPR005850">
    <property type="entry name" value="GalP_Utransf_C"/>
</dbReference>
<evidence type="ECO:0000256" key="4">
    <source>
        <dbReference type="ARBA" id="ARBA00010951"/>
    </source>
</evidence>
<comment type="similarity">
    <text evidence="4 14">Belongs to the galactose-1-phosphate uridylyltransferase type 1 family.</text>
</comment>
<proteinExistence type="inferred from homology"/>
<evidence type="ECO:0000256" key="15">
    <source>
        <dbReference type="SAM" id="MobiDB-lite"/>
    </source>
</evidence>
<comment type="caution">
    <text evidence="18">The sequence shown here is derived from an EMBL/GenBank/DDBJ whole genome shotgun (WGS) entry which is preliminary data.</text>
</comment>
<dbReference type="Gene3D" id="3.30.428.10">
    <property type="entry name" value="HIT-like"/>
    <property type="match status" value="2"/>
</dbReference>
<evidence type="ECO:0000256" key="7">
    <source>
        <dbReference type="ARBA" id="ARBA00022679"/>
    </source>
</evidence>
<feature type="region of interest" description="Disordered" evidence="15">
    <location>
        <begin position="1"/>
        <end position="20"/>
    </location>
</feature>
<feature type="domain" description="Galactose-1-phosphate uridyl transferase N-terminal" evidence="16">
    <location>
        <begin position="108"/>
        <end position="226"/>
    </location>
</feature>
<dbReference type="InterPro" id="IPR001937">
    <property type="entry name" value="GalP_UDPtransf1"/>
</dbReference>
<evidence type="ECO:0000256" key="12">
    <source>
        <dbReference type="ARBA" id="ARBA00023277"/>
    </source>
</evidence>
<protein>
    <recommendedName>
        <fullName evidence="6 13">Galactose-1-phosphate uridylyltransferase</fullName>
        <ecNumber evidence="5 13">2.7.7.12</ecNumber>
    </recommendedName>
</protein>